<evidence type="ECO:0000313" key="1">
    <source>
        <dbReference type="EMBL" id="MBX32561.1"/>
    </source>
</evidence>
<protein>
    <submittedName>
        <fullName evidence="1">Uncharacterized protein</fullName>
    </submittedName>
</protein>
<organism evidence="1">
    <name type="scientific">Rhizophora mucronata</name>
    <name type="common">Asiatic mangrove</name>
    <dbReference type="NCBI Taxonomy" id="61149"/>
    <lineage>
        <taxon>Eukaryota</taxon>
        <taxon>Viridiplantae</taxon>
        <taxon>Streptophyta</taxon>
        <taxon>Embryophyta</taxon>
        <taxon>Tracheophyta</taxon>
        <taxon>Spermatophyta</taxon>
        <taxon>Magnoliopsida</taxon>
        <taxon>eudicotyledons</taxon>
        <taxon>Gunneridae</taxon>
        <taxon>Pentapetalae</taxon>
        <taxon>rosids</taxon>
        <taxon>fabids</taxon>
        <taxon>Malpighiales</taxon>
        <taxon>Rhizophoraceae</taxon>
        <taxon>Rhizophora</taxon>
    </lineage>
</organism>
<reference evidence="1" key="1">
    <citation type="submission" date="2018-02" db="EMBL/GenBank/DDBJ databases">
        <title>Rhizophora mucronata_Transcriptome.</title>
        <authorList>
            <person name="Meera S.P."/>
            <person name="Sreeshan A."/>
            <person name="Augustine A."/>
        </authorList>
    </citation>
    <scope>NUCLEOTIDE SEQUENCE</scope>
    <source>
        <tissue evidence="1">Leaf</tissue>
    </source>
</reference>
<dbReference type="AlphaFoldDB" id="A0A2P2MQR6"/>
<name>A0A2P2MQR6_RHIMU</name>
<accession>A0A2P2MQR6</accession>
<sequence>MLIKTLRSERTNLNIQNYSSTLKGVINVESIIEEHRPSPRCTNIFLASKLPYTPNRKKVYFVLSFFFGGGGNLELIQPHLNSVELISDT</sequence>
<dbReference type="EMBL" id="GGEC01052077">
    <property type="protein sequence ID" value="MBX32561.1"/>
    <property type="molecule type" value="Transcribed_RNA"/>
</dbReference>
<proteinExistence type="predicted"/>